<dbReference type="EMBL" id="NBTZ01000009">
    <property type="protein sequence ID" value="OTP79646.1"/>
    <property type="molecule type" value="Genomic_DNA"/>
</dbReference>
<evidence type="ECO:0000313" key="3">
    <source>
        <dbReference type="Proteomes" id="UP000195221"/>
    </source>
</evidence>
<evidence type="ECO:0000313" key="2">
    <source>
        <dbReference type="EMBL" id="OTP79646.1"/>
    </source>
</evidence>
<protein>
    <submittedName>
        <fullName evidence="2">Uncharacterized protein</fullName>
    </submittedName>
</protein>
<dbReference type="AlphaFoldDB" id="A0A242N913"/>
<comment type="caution">
    <text evidence="2">The sequence shown here is derived from an EMBL/GenBank/DDBJ whole genome shotgun (WGS) entry which is preliminary data.</text>
</comment>
<reference evidence="2 3" key="1">
    <citation type="submission" date="2017-03" db="EMBL/GenBank/DDBJ databases">
        <title>Genome analysis of strain PAMC 26577.</title>
        <authorList>
            <person name="Oh H.-M."/>
            <person name="Yang J.-A."/>
        </authorList>
    </citation>
    <scope>NUCLEOTIDE SEQUENCE [LARGE SCALE GENOMIC DNA]</scope>
    <source>
        <strain evidence="2 3">PAMC 26577</strain>
    </source>
</reference>
<sequence>MVDLPAFGIGPALTREQFLNGAYHVGPAGIKTRSMRAIEPPSQLNHASRHSGSVNTLTSETRWL</sequence>
<feature type="compositionally biased region" description="Polar residues" evidence="1">
    <location>
        <begin position="42"/>
        <end position="64"/>
    </location>
</feature>
<dbReference type="Proteomes" id="UP000195221">
    <property type="component" value="Unassembled WGS sequence"/>
</dbReference>
<organism evidence="2 3">
    <name type="scientific">Caballeronia sordidicola</name>
    <name type="common">Burkholderia sordidicola</name>
    <dbReference type="NCBI Taxonomy" id="196367"/>
    <lineage>
        <taxon>Bacteria</taxon>
        <taxon>Pseudomonadati</taxon>
        <taxon>Pseudomonadota</taxon>
        <taxon>Betaproteobacteria</taxon>
        <taxon>Burkholderiales</taxon>
        <taxon>Burkholderiaceae</taxon>
        <taxon>Caballeronia</taxon>
    </lineage>
</organism>
<name>A0A242N913_CABSO</name>
<accession>A0A242N913</accession>
<feature type="region of interest" description="Disordered" evidence="1">
    <location>
        <begin position="39"/>
        <end position="64"/>
    </location>
</feature>
<proteinExistence type="predicted"/>
<evidence type="ECO:0000256" key="1">
    <source>
        <dbReference type="SAM" id="MobiDB-lite"/>
    </source>
</evidence>
<gene>
    <name evidence="2" type="ORF">PAMC26577_01865</name>
</gene>